<feature type="signal peptide" evidence="5">
    <location>
        <begin position="1"/>
        <end position="39"/>
    </location>
</feature>
<evidence type="ECO:0000256" key="3">
    <source>
        <dbReference type="ARBA" id="ARBA00023004"/>
    </source>
</evidence>
<evidence type="ECO:0000259" key="6">
    <source>
        <dbReference type="PROSITE" id="PS51007"/>
    </source>
</evidence>
<keyword evidence="7" id="KW-0614">Plasmid</keyword>
<evidence type="ECO:0000256" key="1">
    <source>
        <dbReference type="ARBA" id="ARBA00022617"/>
    </source>
</evidence>
<evidence type="ECO:0000313" key="7">
    <source>
        <dbReference type="EMBL" id="ASW04177.1"/>
    </source>
</evidence>
<name>A0A248VZ05_9BURK</name>
<keyword evidence="5" id="KW-0732">Signal</keyword>
<dbReference type="Gene3D" id="1.10.760.10">
    <property type="entry name" value="Cytochrome c-like domain"/>
    <property type="match status" value="1"/>
</dbReference>
<evidence type="ECO:0000256" key="5">
    <source>
        <dbReference type="SAM" id="SignalP"/>
    </source>
</evidence>
<keyword evidence="2 4" id="KW-0479">Metal-binding</keyword>
<feature type="domain" description="Cytochrome c" evidence="6">
    <location>
        <begin position="46"/>
        <end position="132"/>
    </location>
</feature>
<feature type="chain" id="PRO_5013009895" description="Cytochrome c domain-containing protein" evidence="5">
    <location>
        <begin position="40"/>
        <end position="142"/>
    </location>
</feature>
<proteinExistence type="predicted"/>
<geneLocation type="plasmid" evidence="7 8">
    <name>pBN3</name>
</geneLocation>
<dbReference type="AlphaFoldDB" id="A0A248VZ05"/>
<keyword evidence="8" id="KW-1185">Reference proteome</keyword>
<evidence type="ECO:0000313" key="8">
    <source>
        <dbReference type="Proteomes" id="UP000215158"/>
    </source>
</evidence>
<dbReference type="GO" id="GO:0046872">
    <property type="term" value="F:metal ion binding"/>
    <property type="evidence" value="ECO:0007669"/>
    <property type="project" value="UniProtKB-KW"/>
</dbReference>
<dbReference type="GO" id="GO:0009055">
    <property type="term" value="F:electron transfer activity"/>
    <property type="evidence" value="ECO:0007669"/>
    <property type="project" value="InterPro"/>
</dbReference>
<dbReference type="KEGG" id="parb:CJU94_39150"/>
<dbReference type="SUPFAM" id="SSF46626">
    <property type="entry name" value="Cytochrome c"/>
    <property type="match status" value="1"/>
</dbReference>
<dbReference type="EMBL" id="CP022993">
    <property type="protein sequence ID" value="ASW04177.1"/>
    <property type="molecule type" value="Genomic_DNA"/>
</dbReference>
<dbReference type="Pfam" id="PF13442">
    <property type="entry name" value="Cytochrome_CBB3"/>
    <property type="match status" value="1"/>
</dbReference>
<dbReference type="PROSITE" id="PS51007">
    <property type="entry name" value="CYTC"/>
    <property type="match status" value="1"/>
</dbReference>
<evidence type="ECO:0000256" key="4">
    <source>
        <dbReference type="PROSITE-ProRule" id="PRU00433"/>
    </source>
</evidence>
<sequence>MAENYAQGGQGMKRVSSVLLNNMLAALLLGGMGLRAAQAAGPFDADIMAKGQAVYTHYCAVCHALGVENPGTFALAKYYGMDKAALVQRDNLTVDFVRYLVRNGRGLMPAFRPAEISNQELDALSRYLAAGPHVGLPAKNKN</sequence>
<organism evidence="7 8">
    <name type="scientific">Paraburkholderia aromaticivorans</name>
    <dbReference type="NCBI Taxonomy" id="2026199"/>
    <lineage>
        <taxon>Bacteria</taxon>
        <taxon>Pseudomonadati</taxon>
        <taxon>Pseudomonadota</taxon>
        <taxon>Betaproteobacteria</taxon>
        <taxon>Burkholderiales</taxon>
        <taxon>Burkholderiaceae</taxon>
        <taxon>Paraburkholderia</taxon>
    </lineage>
</organism>
<evidence type="ECO:0000256" key="2">
    <source>
        <dbReference type="ARBA" id="ARBA00022723"/>
    </source>
</evidence>
<keyword evidence="3 4" id="KW-0408">Iron</keyword>
<dbReference type="InterPro" id="IPR036909">
    <property type="entry name" value="Cyt_c-like_dom_sf"/>
</dbReference>
<dbReference type="GO" id="GO:0020037">
    <property type="term" value="F:heme binding"/>
    <property type="evidence" value="ECO:0007669"/>
    <property type="project" value="InterPro"/>
</dbReference>
<dbReference type="InterPro" id="IPR009056">
    <property type="entry name" value="Cyt_c-like_dom"/>
</dbReference>
<accession>A0A248VZ05</accession>
<gene>
    <name evidence="7" type="ORF">CJU94_39150</name>
</gene>
<protein>
    <recommendedName>
        <fullName evidence="6">Cytochrome c domain-containing protein</fullName>
    </recommendedName>
</protein>
<reference evidence="7 8" key="1">
    <citation type="submission" date="2017-08" db="EMBL/GenBank/DDBJ databases">
        <title>Identification and genetic characteristics of simultaneous BTEX- and naphthalene-degrading Paraburkholderia sp. BN5 isolated from petroleum-contaminated soil.</title>
        <authorList>
            <person name="Lee Y."/>
            <person name="Jeon C.O."/>
        </authorList>
    </citation>
    <scope>NUCLEOTIDE SEQUENCE [LARGE SCALE GENOMIC DNA]</scope>
    <source>
        <strain evidence="7 8">BN5</strain>
        <plasmid evidence="7 8">pBN3</plasmid>
    </source>
</reference>
<keyword evidence="1 4" id="KW-0349">Heme</keyword>
<dbReference type="Proteomes" id="UP000215158">
    <property type="component" value="Plasmid pBN3"/>
</dbReference>